<dbReference type="Proteomes" id="UP000887561">
    <property type="component" value="Unplaced"/>
</dbReference>
<organism evidence="2 3">
    <name type="scientific">Meloidogyne javanica</name>
    <name type="common">Root-knot nematode worm</name>
    <dbReference type="NCBI Taxonomy" id="6303"/>
    <lineage>
        <taxon>Eukaryota</taxon>
        <taxon>Metazoa</taxon>
        <taxon>Ecdysozoa</taxon>
        <taxon>Nematoda</taxon>
        <taxon>Chromadorea</taxon>
        <taxon>Rhabditida</taxon>
        <taxon>Tylenchina</taxon>
        <taxon>Tylenchomorpha</taxon>
        <taxon>Tylenchoidea</taxon>
        <taxon>Meloidogynidae</taxon>
        <taxon>Meloidogyninae</taxon>
        <taxon>Meloidogyne</taxon>
        <taxon>Meloidogyne incognita group</taxon>
    </lineage>
</organism>
<dbReference type="WBParaSite" id="scaffold1976_cov162.g3990">
    <property type="protein sequence ID" value="scaffold1976_cov162.g3990"/>
    <property type="gene ID" value="scaffold1976_cov162.g3990"/>
</dbReference>
<evidence type="ECO:0000313" key="3">
    <source>
        <dbReference type="WBParaSite" id="scaffold1976_cov162.g3990"/>
    </source>
</evidence>
<evidence type="ECO:0000313" key="2">
    <source>
        <dbReference type="Proteomes" id="UP000887561"/>
    </source>
</evidence>
<proteinExistence type="predicted"/>
<keyword evidence="2" id="KW-1185">Reference proteome</keyword>
<reference evidence="3" key="1">
    <citation type="submission" date="2022-11" db="UniProtKB">
        <authorList>
            <consortium name="WormBaseParasite"/>
        </authorList>
    </citation>
    <scope>IDENTIFICATION</scope>
</reference>
<dbReference type="AlphaFoldDB" id="A0A915LWC7"/>
<sequence length="325" mass="38343">MLKKCPDNLYNLYKECANITIIEKNIFILWHLIGFARSLIRSFILFHNQNKYYDNLLIERSNNNQGIPREKISIFGYIQAYDFLEVNANYFTKTLEDMQVFYESEVDFEYNNSHFTRNEVLMSLKEAESEEGIIYPATFSPFEAIETNRNEYFKFILYLYYRHNELSQEELLPTREDCIWVINNRALPNQNFENNILSTKFYDFYYNIFFPKLQLKLEQNIVNNYFINEIVYKNEENREYLDENTIEPLKLANGTIIVPPQIHYGLVNYIYNICSTNYDQLRGVQHGGQQQHTSGSIQGQSSGQGGGQHEVGRGGRRGRRPRGGH</sequence>
<feature type="compositionally biased region" description="Basic residues" evidence="1">
    <location>
        <begin position="314"/>
        <end position="325"/>
    </location>
</feature>
<feature type="compositionally biased region" description="Low complexity" evidence="1">
    <location>
        <begin position="285"/>
        <end position="301"/>
    </location>
</feature>
<accession>A0A915LWC7</accession>
<protein>
    <submittedName>
        <fullName evidence="3">Uncharacterized protein</fullName>
    </submittedName>
</protein>
<name>A0A915LWC7_MELJA</name>
<feature type="region of interest" description="Disordered" evidence="1">
    <location>
        <begin position="285"/>
        <end position="325"/>
    </location>
</feature>
<evidence type="ECO:0000256" key="1">
    <source>
        <dbReference type="SAM" id="MobiDB-lite"/>
    </source>
</evidence>